<feature type="active site" description="Nucleophile" evidence="5">
    <location>
        <position position="190"/>
    </location>
</feature>
<feature type="binding site" evidence="6">
    <location>
        <begin position="218"/>
        <end position="221"/>
    </location>
    <ligand>
        <name>substrate</name>
    </ligand>
</feature>
<dbReference type="InterPro" id="IPR000246">
    <property type="entry name" value="Peptidase_T2"/>
</dbReference>
<evidence type="ECO:0000256" key="4">
    <source>
        <dbReference type="ARBA" id="ARBA00069124"/>
    </source>
</evidence>
<dbReference type="GO" id="GO:0008233">
    <property type="term" value="F:peptidase activity"/>
    <property type="evidence" value="ECO:0007669"/>
    <property type="project" value="UniProtKB-KW"/>
</dbReference>
<dbReference type="AlphaFoldDB" id="A0A2R8B3Y2"/>
<dbReference type="EMBL" id="OMOQ01000001">
    <property type="protein sequence ID" value="SPH17302.1"/>
    <property type="molecule type" value="Genomic_DNA"/>
</dbReference>
<gene>
    <name evidence="8" type="primary">iaaA</name>
    <name evidence="8" type="ORF">DEA8626_00819</name>
</gene>
<reference evidence="8 9" key="1">
    <citation type="submission" date="2018-03" db="EMBL/GenBank/DDBJ databases">
        <authorList>
            <person name="Keele B.F."/>
        </authorList>
    </citation>
    <scope>NUCLEOTIDE SEQUENCE [LARGE SCALE GENOMIC DNA]</scope>
    <source>
        <strain evidence="8 9">CECT 8626</strain>
    </source>
</reference>
<dbReference type="PANTHER" id="PTHR10188:SF6">
    <property type="entry name" value="N(4)-(BETA-N-ACETYLGLUCOSAMINYL)-L-ASPARAGINASE"/>
    <property type="match status" value="1"/>
</dbReference>
<keyword evidence="9" id="KW-1185">Reference proteome</keyword>
<dbReference type="Pfam" id="PF01112">
    <property type="entry name" value="Asparaginase_2"/>
    <property type="match status" value="2"/>
</dbReference>
<organism evidence="8 9">
    <name type="scientific">Albidovulum aquaemixtae</name>
    <dbReference type="NCBI Taxonomy" id="1542388"/>
    <lineage>
        <taxon>Bacteria</taxon>
        <taxon>Pseudomonadati</taxon>
        <taxon>Pseudomonadota</taxon>
        <taxon>Alphaproteobacteria</taxon>
        <taxon>Rhodobacterales</taxon>
        <taxon>Paracoccaceae</taxon>
        <taxon>Albidovulum</taxon>
    </lineage>
</organism>
<keyword evidence="2 8" id="KW-0378">Hydrolase</keyword>
<evidence type="ECO:0000256" key="7">
    <source>
        <dbReference type="PIRSR" id="PIRSR600246-3"/>
    </source>
</evidence>
<dbReference type="FunFam" id="3.60.20.30:FF:000001">
    <property type="entry name" value="Isoaspartyl peptidase/L-asparaginase"/>
    <property type="match status" value="1"/>
</dbReference>
<keyword evidence="3" id="KW-0068">Autocatalytic cleavage</keyword>
<feature type="site" description="Cleavage; by autolysis" evidence="7">
    <location>
        <begin position="189"/>
        <end position="190"/>
    </location>
</feature>
<dbReference type="CDD" id="cd04701">
    <property type="entry name" value="Asparaginase_2"/>
    <property type="match status" value="1"/>
</dbReference>
<keyword evidence="1" id="KW-0645">Protease</keyword>
<name>A0A2R8B3Y2_9RHOB</name>
<evidence type="ECO:0000256" key="2">
    <source>
        <dbReference type="ARBA" id="ARBA00022801"/>
    </source>
</evidence>
<dbReference type="Gene3D" id="3.60.20.30">
    <property type="entry name" value="(Glycosyl)asparaginase"/>
    <property type="match status" value="1"/>
</dbReference>
<proteinExistence type="predicted"/>
<sequence>MRIPALVFAFLWIGVSSALGDAVWIEARIANPALRCKASERYAIAIHGGAFWGELEGSGREDAVRAALEQGDRWLDAGAPALDVVEEVVARLEDSGVFNAGKGARANAAGYVELDAAIMDGRGRRVGAVAAVRALKNPVRAARMVMRWTPHVLLSGPSADEVLAAHGAEHAGPDYFGAMSSTGEERDPDTVGAVALDRCGNLAAATSTGGFGAKMPGRVGDSPIPGAGLYAENGVVAVSATGEGESFLRTALAHEIAMRITLAGETLAEATRGAIFGSLTGIGGEGGVVAIDAEGNFVAAFNSDGMVRGSANWQSPPRTASGAE</sequence>
<evidence type="ECO:0000313" key="8">
    <source>
        <dbReference type="EMBL" id="SPH17302.1"/>
    </source>
</evidence>
<dbReference type="GO" id="GO:0006508">
    <property type="term" value="P:proteolysis"/>
    <property type="evidence" value="ECO:0007669"/>
    <property type="project" value="UniProtKB-KW"/>
</dbReference>
<evidence type="ECO:0000256" key="6">
    <source>
        <dbReference type="PIRSR" id="PIRSR600246-2"/>
    </source>
</evidence>
<evidence type="ECO:0000256" key="3">
    <source>
        <dbReference type="ARBA" id="ARBA00022813"/>
    </source>
</evidence>
<dbReference type="InterPro" id="IPR029055">
    <property type="entry name" value="Ntn_hydrolases_N"/>
</dbReference>
<evidence type="ECO:0000256" key="5">
    <source>
        <dbReference type="PIRSR" id="PIRSR600246-1"/>
    </source>
</evidence>
<dbReference type="OrthoDB" id="9780217at2"/>
<accession>A0A2R8B3Y2</accession>
<dbReference type="GO" id="GO:0016811">
    <property type="term" value="F:hydrolase activity, acting on carbon-nitrogen (but not peptide) bonds, in linear amides"/>
    <property type="evidence" value="ECO:0007669"/>
    <property type="project" value="UniProtKB-ARBA"/>
</dbReference>
<dbReference type="Proteomes" id="UP000244924">
    <property type="component" value="Unassembled WGS sequence"/>
</dbReference>
<dbReference type="SUPFAM" id="SSF56235">
    <property type="entry name" value="N-terminal nucleophile aminohydrolases (Ntn hydrolases)"/>
    <property type="match status" value="1"/>
</dbReference>
<dbReference type="RefSeq" id="WP_108851762.1">
    <property type="nucleotide sequence ID" value="NZ_OMOQ01000001.1"/>
</dbReference>
<dbReference type="PANTHER" id="PTHR10188">
    <property type="entry name" value="L-ASPARAGINASE"/>
    <property type="match status" value="1"/>
</dbReference>
<evidence type="ECO:0000256" key="1">
    <source>
        <dbReference type="ARBA" id="ARBA00022670"/>
    </source>
</evidence>
<evidence type="ECO:0000313" key="9">
    <source>
        <dbReference type="Proteomes" id="UP000244924"/>
    </source>
</evidence>
<feature type="binding site" evidence="6">
    <location>
        <begin position="241"/>
        <end position="244"/>
    </location>
    <ligand>
        <name>substrate</name>
    </ligand>
</feature>
<protein>
    <recommendedName>
        <fullName evidence="4">Isoaspartyl peptidase</fullName>
    </recommendedName>
</protein>